<evidence type="ECO:0000313" key="5">
    <source>
        <dbReference type="EMBL" id="KAG5840096.1"/>
    </source>
</evidence>
<name>A0A9D3M1B6_ANGAN</name>
<evidence type="ECO:0000256" key="2">
    <source>
        <dbReference type="ARBA" id="ARBA00022737"/>
    </source>
</evidence>
<keyword evidence="1" id="KW-0433">Leucine-rich repeat</keyword>
<dbReference type="Pfam" id="PF14484">
    <property type="entry name" value="FISNA"/>
    <property type="match status" value="1"/>
</dbReference>
<feature type="region of interest" description="Disordered" evidence="3">
    <location>
        <begin position="1"/>
        <end position="27"/>
    </location>
</feature>
<evidence type="ECO:0000256" key="1">
    <source>
        <dbReference type="ARBA" id="ARBA00022614"/>
    </source>
</evidence>
<gene>
    <name evidence="5" type="ORF">ANANG_G00213530</name>
</gene>
<feature type="domain" description="FISNA" evidence="4">
    <location>
        <begin position="147"/>
        <end position="220"/>
    </location>
</feature>
<feature type="compositionally biased region" description="Low complexity" evidence="3">
    <location>
        <begin position="8"/>
        <end position="27"/>
    </location>
</feature>
<evidence type="ECO:0000259" key="4">
    <source>
        <dbReference type="SMART" id="SM01288"/>
    </source>
</evidence>
<comment type="caution">
    <text evidence="5">The sequence shown here is derived from an EMBL/GenBank/DDBJ whole genome shotgun (WGS) entry which is preliminary data.</text>
</comment>
<keyword evidence="2" id="KW-0677">Repeat</keyword>
<evidence type="ECO:0000256" key="3">
    <source>
        <dbReference type="SAM" id="MobiDB-lite"/>
    </source>
</evidence>
<dbReference type="PANTHER" id="PTHR24106">
    <property type="entry name" value="NACHT, LRR AND CARD DOMAINS-CONTAINING"/>
    <property type="match status" value="1"/>
</dbReference>
<sequence>GDQRIRQSQEPSSSEETSSEKLSSSKESLLRTLMRLKKDEKLKLFQSHLSQDCPECKKSLSEDPSVLVKFMKMKKLFKSHQIADYPECTEREQEDPEALYIVEKMLETCGSERSLKITLHILRNMKQKDSLERDEQHNESIKRAQQELKTHLKKKFECIFEGLAKQGHPTLLNEIYTELYITEGEVGRSIMNTRSDRLRQHPRDKPHRRLQSSAVTSLSLYLDKRNPSELCLQRASLALGKPSLCRSSFWTGQKEKPIRMLISSSPFLSEI</sequence>
<keyword evidence="6" id="KW-1185">Reference proteome</keyword>
<organism evidence="5 6">
    <name type="scientific">Anguilla anguilla</name>
    <name type="common">European freshwater eel</name>
    <name type="synonym">Muraena anguilla</name>
    <dbReference type="NCBI Taxonomy" id="7936"/>
    <lineage>
        <taxon>Eukaryota</taxon>
        <taxon>Metazoa</taxon>
        <taxon>Chordata</taxon>
        <taxon>Craniata</taxon>
        <taxon>Vertebrata</taxon>
        <taxon>Euteleostomi</taxon>
        <taxon>Actinopterygii</taxon>
        <taxon>Neopterygii</taxon>
        <taxon>Teleostei</taxon>
        <taxon>Anguilliformes</taxon>
        <taxon>Anguillidae</taxon>
        <taxon>Anguilla</taxon>
    </lineage>
</organism>
<accession>A0A9D3M1B6</accession>
<dbReference type="Proteomes" id="UP001044222">
    <property type="component" value="Chromosome 11"/>
</dbReference>
<feature type="non-terminal residue" evidence="5">
    <location>
        <position position="271"/>
    </location>
</feature>
<dbReference type="InterPro" id="IPR029495">
    <property type="entry name" value="NACHT-assoc"/>
</dbReference>
<dbReference type="SMART" id="SM01288">
    <property type="entry name" value="FISNA"/>
    <property type="match status" value="1"/>
</dbReference>
<evidence type="ECO:0000313" key="6">
    <source>
        <dbReference type="Proteomes" id="UP001044222"/>
    </source>
</evidence>
<dbReference type="EMBL" id="JAFIRN010000011">
    <property type="protein sequence ID" value="KAG5840096.1"/>
    <property type="molecule type" value="Genomic_DNA"/>
</dbReference>
<dbReference type="InterPro" id="IPR051261">
    <property type="entry name" value="NLR"/>
</dbReference>
<protein>
    <recommendedName>
        <fullName evidence="4">FISNA domain-containing protein</fullName>
    </recommendedName>
</protein>
<dbReference type="InterPro" id="IPR011029">
    <property type="entry name" value="DEATH-like_dom_sf"/>
</dbReference>
<dbReference type="Gene3D" id="1.10.533.10">
    <property type="entry name" value="Death Domain, Fas"/>
    <property type="match status" value="1"/>
</dbReference>
<proteinExistence type="predicted"/>
<reference evidence="5" key="1">
    <citation type="submission" date="2021-01" db="EMBL/GenBank/DDBJ databases">
        <title>A chromosome-scale assembly of European eel, Anguilla anguilla.</title>
        <authorList>
            <person name="Henkel C."/>
            <person name="Jong-Raadsen S.A."/>
            <person name="Dufour S."/>
            <person name="Weltzien F.-A."/>
            <person name="Palstra A.P."/>
            <person name="Pelster B."/>
            <person name="Spaink H.P."/>
            <person name="Van Den Thillart G.E."/>
            <person name="Jansen H."/>
            <person name="Zahm M."/>
            <person name="Klopp C."/>
            <person name="Cedric C."/>
            <person name="Louis A."/>
            <person name="Berthelot C."/>
            <person name="Parey E."/>
            <person name="Roest Crollius H."/>
            <person name="Montfort J."/>
            <person name="Robinson-Rechavi M."/>
            <person name="Bucao C."/>
            <person name="Bouchez O."/>
            <person name="Gislard M."/>
            <person name="Lluch J."/>
            <person name="Milhes M."/>
            <person name="Lampietro C."/>
            <person name="Lopez Roques C."/>
            <person name="Donnadieu C."/>
            <person name="Braasch I."/>
            <person name="Desvignes T."/>
            <person name="Postlethwait J."/>
            <person name="Bobe J."/>
            <person name="Guiguen Y."/>
            <person name="Dirks R."/>
        </authorList>
    </citation>
    <scope>NUCLEOTIDE SEQUENCE</scope>
    <source>
        <strain evidence="5">Tag_6206</strain>
        <tissue evidence="5">Liver</tissue>
    </source>
</reference>
<dbReference type="AlphaFoldDB" id="A0A9D3M1B6"/>